<organism evidence="1 2">
    <name type="scientific">Paenibacillus beijingensis</name>
    <dbReference type="NCBI Taxonomy" id="1126833"/>
    <lineage>
        <taxon>Bacteria</taxon>
        <taxon>Bacillati</taxon>
        <taxon>Bacillota</taxon>
        <taxon>Bacilli</taxon>
        <taxon>Bacillales</taxon>
        <taxon>Paenibacillaceae</taxon>
        <taxon>Paenibacillus</taxon>
    </lineage>
</organism>
<name>A0A0D5NJR2_9BACL</name>
<dbReference type="AlphaFoldDB" id="A0A0D5NJR2"/>
<dbReference type="KEGG" id="pbj:VN24_12370"/>
<gene>
    <name evidence="1" type="ORF">VN24_12370</name>
</gene>
<evidence type="ECO:0000313" key="2">
    <source>
        <dbReference type="Proteomes" id="UP000032633"/>
    </source>
</evidence>
<dbReference type="HOGENOM" id="CLU_2718478_0_0_9"/>
<dbReference type="EMBL" id="CP011058">
    <property type="protein sequence ID" value="AJY75227.1"/>
    <property type="molecule type" value="Genomic_DNA"/>
</dbReference>
<dbReference type="Proteomes" id="UP000032633">
    <property type="component" value="Chromosome"/>
</dbReference>
<evidence type="ECO:0000313" key="1">
    <source>
        <dbReference type="EMBL" id="AJY75227.1"/>
    </source>
</evidence>
<keyword evidence="2" id="KW-1185">Reference proteome</keyword>
<reference evidence="2" key="2">
    <citation type="submission" date="2015-03" db="EMBL/GenBank/DDBJ databases">
        <title>Genome sequence of Paenibacillus beijingensis strain DSM 24997T.</title>
        <authorList>
            <person name="Kwak Y."/>
            <person name="Shin J.-H."/>
        </authorList>
    </citation>
    <scope>NUCLEOTIDE SEQUENCE [LARGE SCALE GENOMIC DNA]</scope>
    <source>
        <strain evidence="2">DSM 24997</strain>
    </source>
</reference>
<sequence>MKVGRLDQFNFYAGGDIGLLKRGSDNNGMFFRVQLEGKVMRSAYESEFSNDFGGKRLAVFCSADEVPHFVQH</sequence>
<protein>
    <submittedName>
        <fullName evidence="1">Uncharacterized protein</fullName>
    </submittedName>
</protein>
<proteinExistence type="predicted"/>
<reference evidence="1 2" key="1">
    <citation type="journal article" date="2015" name="J. Biotechnol.">
        <title>Complete genome sequence of Paenibacillus beijingensis 7188(T) (=DSM 24997(T)), a novel rhizobacterium from jujube garden soil.</title>
        <authorList>
            <person name="Kwak Y."/>
            <person name="Shin J.H."/>
        </authorList>
    </citation>
    <scope>NUCLEOTIDE SEQUENCE [LARGE SCALE GENOMIC DNA]</scope>
    <source>
        <strain evidence="1 2">DSM 24997</strain>
    </source>
</reference>
<accession>A0A0D5NJR2</accession>